<comment type="similarity">
    <text evidence="1">Belongs to the sigma-70 factor family. ECF subfamily.</text>
</comment>
<reference evidence="8" key="1">
    <citation type="journal article" date="2019" name="Int. J. Syst. Evol. Microbiol.">
        <title>The Global Catalogue of Microorganisms (GCM) 10K type strain sequencing project: providing services to taxonomists for standard genome sequencing and annotation.</title>
        <authorList>
            <consortium name="The Broad Institute Genomics Platform"/>
            <consortium name="The Broad Institute Genome Sequencing Center for Infectious Disease"/>
            <person name="Wu L."/>
            <person name="Ma J."/>
        </authorList>
    </citation>
    <scope>NUCLEOTIDE SEQUENCE [LARGE SCALE GENOMIC DNA]</scope>
    <source>
        <strain evidence="8">CGMCC 1.10759</strain>
    </source>
</reference>
<dbReference type="InterPro" id="IPR039425">
    <property type="entry name" value="RNA_pol_sigma-70-like"/>
</dbReference>
<name>A0ABV8T2J8_9GAMM</name>
<dbReference type="PANTHER" id="PTHR43133:SF63">
    <property type="entry name" value="RNA POLYMERASE SIGMA FACTOR FECI-RELATED"/>
    <property type="match status" value="1"/>
</dbReference>
<keyword evidence="3" id="KW-0731">Sigma factor</keyword>
<dbReference type="RefSeq" id="WP_380604725.1">
    <property type="nucleotide sequence ID" value="NZ_JBHSDU010000015.1"/>
</dbReference>
<evidence type="ECO:0000256" key="2">
    <source>
        <dbReference type="ARBA" id="ARBA00023015"/>
    </source>
</evidence>
<comment type="caution">
    <text evidence="7">The sequence shown here is derived from an EMBL/GenBank/DDBJ whole genome shotgun (WGS) entry which is preliminary data.</text>
</comment>
<evidence type="ECO:0000259" key="5">
    <source>
        <dbReference type="Pfam" id="PF04542"/>
    </source>
</evidence>
<keyword evidence="8" id="KW-1185">Reference proteome</keyword>
<dbReference type="InterPro" id="IPR013325">
    <property type="entry name" value="RNA_pol_sigma_r2"/>
</dbReference>
<dbReference type="NCBIfam" id="TIGR02937">
    <property type="entry name" value="sigma70-ECF"/>
    <property type="match status" value="1"/>
</dbReference>
<dbReference type="InterPro" id="IPR013324">
    <property type="entry name" value="RNA_pol_sigma_r3/r4-like"/>
</dbReference>
<evidence type="ECO:0000256" key="3">
    <source>
        <dbReference type="ARBA" id="ARBA00023082"/>
    </source>
</evidence>
<evidence type="ECO:0000256" key="1">
    <source>
        <dbReference type="ARBA" id="ARBA00010641"/>
    </source>
</evidence>
<organism evidence="7 8">
    <name type="scientific">Steroidobacter flavus</name>
    <dbReference type="NCBI Taxonomy" id="1842136"/>
    <lineage>
        <taxon>Bacteria</taxon>
        <taxon>Pseudomonadati</taxon>
        <taxon>Pseudomonadota</taxon>
        <taxon>Gammaproteobacteria</taxon>
        <taxon>Steroidobacterales</taxon>
        <taxon>Steroidobacteraceae</taxon>
        <taxon>Steroidobacter</taxon>
    </lineage>
</organism>
<dbReference type="CDD" id="cd06171">
    <property type="entry name" value="Sigma70_r4"/>
    <property type="match status" value="1"/>
</dbReference>
<feature type="domain" description="RNA polymerase sigma-70 region 2" evidence="5">
    <location>
        <begin position="19"/>
        <end position="79"/>
    </location>
</feature>
<dbReference type="SUPFAM" id="SSF88946">
    <property type="entry name" value="Sigma2 domain of RNA polymerase sigma factors"/>
    <property type="match status" value="1"/>
</dbReference>
<evidence type="ECO:0000256" key="4">
    <source>
        <dbReference type="ARBA" id="ARBA00023163"/>
    </source>
</evidence>
<dbReference type="InterPro" id="IPR013249">
    <property type="entry name" value="RNA_pol_sigma70_r4_t2"/>
</dbReference>
<protein>
    <submittedName>
        <fullName evidence="7">RNA polymerase sigma factor</fullName>
    </submittedName>
</protein>
<dbReference type="InterPro" id="IPR036388">
    <property type="entry name" value="WH-like_DNA-bd_sf"/>
</dbReference>
<dbReference type="InterPro" id="IPR014284">
    <property type="entry name" value="RNA_pol_sigma-70_dom"/>
</dbReference>
<dbReference type="Pfam" id="PF08281">
    <property type="entry name" value="Sigma70_r4_2"/>
    <property type="match status" value="1"/>
</dbReference>
<sequence>MPTSDKQVFVTAVEKQHGQNLRRYLASRLRNAAADLPDLVQEVFLRLLRVEQHETIRNPQAYLITIASHVLHQHALRQAANPEPTEMLDALFEMQSTVEDPALQIETQQRVAQLEQAMKQLSPKARSVLVLHRRDGFSLDEIASHLGMSRGMAKKYLAQALSHCRQRMPAQE</sequence>
<evidence type="ECO:0000259" key="6">
    <source>
        <dbReference type="Pfam" id="PF08281"/>
    </source>
</evidence>
<evidence type="ECO:0000313" key="8">
    <source>
        <dbReference type="Proteomes" id="UP001595904"/>
    </source>
</evidence>
<dbReference type="EMBL" id="JBHSDU010000015">
    <property type="protein sequence ID" value="MFC4313946.1"/>
    <property type="molecule type" value="Genomic_DNA"/>
</dbReference>
<dbReference type="Proteomes" id="UP001595904">
    <property type="component" value="Unassembled WGS sequence"/>
</dbReference>
<dbReference type="Gene3D" id="1.10.1740.10">
    <property type="match status" value="1"/>
</dbReference>
<feature type="domain" description="RNA polymerase sigma factor 70 region 4 type 2" evidence="6">
    <location>
        <begin position="113"/>
        <end position="164"/>
    </location>
</feature>
<accession>A0ABV8T2J8</accession>
<dbReference type="SUPFAM" id="SSF88659">
    <property type="entry name" value="Sigma3 and sigma4 domains of RNA polymerase sigma factors"/>
    <property type="match status" value="1"/>
</dbReference>
<dbReference type="Gene3D" id="1.10.10.10">
    <property type="entry name" value="Winged helix-like DNA-binding domain superfamily/Winged helix DNA-binding domain"/>
    <property type="match status" value="1"/>
</dbReference>
<dbReference type="PANTHER" id="PTHR43133">
    <property type="entry name" value="RNA POLYMERASE ECF-TYPE SIGMA FACTO"/>
    <property type="match status" value="1"/>
</dbReference>
<evidence type="ECO:0000313" key="7">
    <source>
        <dbReference type="EMBL" id="MFC4313946.1"/>
    </source>
</evidence>
<keyword evidence="2" id="KW-0805">Transcription regulation</keyword>
<proteinExistence type="inferred from homology"/>
<dbReference type="InterPro" id="IPR007627">
    <property type="entry name" value="RNA_pol_sigma70_r2"/>
</dbReference>
<gene>
    <name evidence="7" type="ORF">ACFPN2_33035</name>
</gene>
<dbReference type="Pfam" id="PF04542">
    <property type="entry name" value="Sigma70_r2"/>
    <property type="match status" value="1"/>
</dbReference>
<keyword evidence="4" id="KW-0804">Transcription</keyword>